<accession>A0A0D1ZK69</accession>
<feature type="region of interest" description="Disordered" evidence="2">
    <location>
        <begin position="631"/>
        <end position="667"/>
    </location>
</feature>
<evidence type="ECO:0000259" key="3">
    <source>
        <dbReference type="PROSITE" id="PS50157"/>
    </source>
</evidence>
<dbReference type="PROSITE" id="PS00028">
    <property type="entry name" value="ZINC_FINGER_C2H2_1"/>
    <property type="match status" value="1"/>
</dbReference>
<keyword evidence="1" id="KW-0863">Zinc-finger</keyword>
<evidence type="ECO:0000256" key="1">
    <source>
        <dbReference type="PROSITE-ProRule" id="PRU00042"/>
    </source>
</evidence>
<feature type="domain" description="C2H2-type" evidence="3">
    <location>
        <begin position="403"/>
        <end position="429"/>
    </location>
</feature>
<sequence>MDRSETVVDLNVAKWLETKPNSETFDASEHELDHSETAHDSGIVTALYQSCQAQLSRLSAILASPSRRRRLFVTDIRTKLVIFGGSLEDGKLESFLNADDELKDDILLILYEIGTILAYDVFQGASKDLIAFRDDDTSTRLRDLLASAKAALDTESGSDTSEDSSASEDGKRSSDSGDGRKLEQQCLRLLARNVDLLMTLYPTLEQAFRDKHRRPRARLPWAMQKFSVTSKAWPYVHNVRDKFPLAANDLAERLGEVNWQRHRRLRAIKTPEIMGSEKPKSVFKPISEFRDSALGDSLASKSAKAVSVASHSSYMSSNEGGDKQHFRVPNLPAGASYGRVFACPYCEEEVSMRNRIDWKMHVFEDLQAWICTHPECPEGSVTFPSRRKWFEHEEKCHMTAKHFRCTQRECHMIFQSQDSFLSHARFDHSISVETPAVKWSILNAATISTLQPVDGLQCPLCQTGDWITYRSYEKHLGKHQEEIALCALPPSNEGDDDDEEDEDGGEGERADDAASSVTSEGAKALGQKNDRDSPTDREYVSYNDLAEEIAWGSSPSLNRPIASPHHEDIPNEVEYTIKCICRYADDDGNTVYCPKCNTWQHIDCYYHGQKVPEEHFCADCLPQNLDAKKATERQRKLREELRQNSNLKKALGNQRYKSHKAKVKKRT</sequence>
<reference evidence="4 5" key="1">
    <citation type="submission" date="2015-01" db="EMBL/GenBank/DDBJ databases">
        <title>The Genome Sequence of Exophiala sideris CBS121828.</title>
        <authorList>
            <consortium name="The Broad Institute Genomics Platform"/>
            <person name="Cuomo C."/>
            <person name="de Hoog S."/>
            <person name="Gorbushina A."/>
            <person name="Stielow B."/>
            <person name="Teixiera M."/>
            <person name="Abouelleil A."/>
            <person name="Chapman S.B."/>
            <person name="Priest M."/>
            <person name="Young S.K."/>
            <person name="Wortman J."/>
            <person name="Nusbaum C."/>
            <person name="Birren B."/>
        </authorList>
    </citation>
    <scope>NUCLEOTIDE SEQUENCE [LARGE SCALE GENOMIC DNA]</scope>
    <source>
        <strain evidence="4 5">CBS 121828</strain>
    </source>
</reference>
<keyword evidence="1" id="KW-0862">Zinc</keyword>
<dbReference type="Gene3D" id="3.30.40.10">
    <property type="entry name" value="Zinc/RING finger domain, C3HC4 (zinc finger)"/>
    <property type="match status" value="1"/>
</dbReference>
<evidence type="ECO:0000313" key="4">
    <source>
        <dbReference type="EMBL" id="KIV87198.1"/>
    </source>
</evidence>
<organism evidence="4 5">
    <name type="scientific">Exophiala sideris</name>
    <dbReference type="NCBI Taxonomy" id="1016849"/>
    <lineage>
        <taxon>Eukaryota</taxon>
        <taxon>Fungi</taxon>
        <taxon>Dikarya</taxon>
        <taxon>Ascomycota</taxon>
        <taxon>Pezizomycotina</taxon>
        <taxon>Eurotiomycetes</taxon>
        <taxon>Chaetothyriomycetidae</taxon>
        <taxon>Chaetothyriales</taxon>
        <taxon>Herpotrichiellaceae</taxon>
        <taxon>Exophiala</taxon>
    </lineage>
</organism>
<feature type="compositionally biased region" description="Basic residues" evidence="2">
    <location>
        <begin position="656"/>
        <end position="667"/>
    </location>
</feature>
<keyword evidence="1" id="KW-0479">Metal-binding</keyword>
<dbReference type="AlphaFoldDB" id="A0A0D1ZK69"/>
<dbReference type="InterPro" id="IPR013083">
    <property type="entry name" value="Znf_RING/FYVE/PHD"/>
</dbReference>
<dbReference type="GO" id="GO:0008270">
    <property type="term" value="F:zinc ion binding"/>
    <property type="evidence" value="ECO:0007669"/>
    <property type="project" value="UniProtKB-KW"/>
</dbReference>
<protein>
    <recommendedName>
        <fullName evidence="3">C2H2-type domain-containing protein</fullName>
    </recommendedName>
</protein>
<dbReference type="PANTHER" id="PTHR35391">
    <property type="entry name" value="C2H2-TYPE DOMAIN-CONTAINING PROTEIN-RELATED"/>
    <property type="match status" value="1"/>
</dbReference>
<name>A0A0D1ZK69_9EURO</name>
<feature type="compositionally biased region" description="Acidic residues" evidence="2">
    <location>
        <begin position="493"/>
        <end position="505"/>
    </location>
</feature>
<dbReference type="Pfam" id="PF26082">
    <property type="entry name" value="zf-C2H2_AcuF"/>
    <property type="match status" value="1"/>
</dbReference>
<dbReference type="EMBL" id="KN846951">
    <property type="protein sequence ID" value="KIV87198.1"/>
    <property type="molecule type" value="Genomic_DNA"/>
</dbReference>
<evidence type="ECO:0000313" key="5">
    <source>
        <dbReference type="Proteomes" id="UP000053599"/>
    </source>
</evidence>
<feature type="compositionally biased region" description="Basic and acidic residues" evidence="2">
    <location>
        <begin position="168"/>
        <end position="179"/>
    </location>
</feature>
<gene>
    <name evidence="4" type="ORF">PV11_02760</name>
</gene>
<dbReference type="Proteomes" id="UP000053599">
    <property type="component" value="Unassembled WGS sequence"/>
</dbReference>
<dbReference type="PROSITE" id="PS50157">
    <property type="entry name" value="ZINC_FINGER_C2H2_2"/>
    <property type="match status" value="1"/>
</dbReference>
<dbReference type="HOGENOM" id="CLU_411617_0_0_1"/>
<dbReference type="InterPro" id="IPR013087">
    <property type="entry name" value="Znf_C2H2_type"/>
</dbReference>
<dbReference type="SMART" id="SM00355">
    <property type="entry name" value="ZnF_C2H2"/>
    <property type="match status" value="3"/>
</dbReference>
<dbReference type="PANTHER" id="PTHR35391:SF7">
    <property type="entry name" value="C2H2-TYPE DOMAIN-CONTAINING PROTEIN"/>
    <property type="match status" value="1"/>
</dbReference>
<feature type="compositionally biased region" description="Basic and acidic residues" evidence="2">
    <location>
        <begin position="528"/>
        <end position="537"/>
    </location>
</feature>
<proteinExistence type="predicted"/>
<evidence type="ECO:0000256" key="2">
    <source>
        <dbReference type="SAM" id="MobiDB-lite"/>
    </source>
</evidence>
<dbReference type="InterPro" id="IPR058925">
    <property type="entry name" value="zf-C2H2_AcuF"/>
</dbReference>
<dbReference type="OrthoDB" id="4120942at2759"/>
<feature type="region of interest" description="Disordered" evidence="2">
    <location>
        <begin position="153"/>
        <end position="179"/>
    </location>
</feature>
<dbReference type="STRING" id="1016849.A0A0D1ZK69"/>
<feature type="region of interest" description="Disordered" evidence="2">
    <location>
        <begin position="488"/>
        <end position="537"/>
    </location>
</feature>
<dbReference type="InterPro" id="IPR011011">
    <property type="entry name" value="Znf_FYVE_PHD"/>
</dbReference>
<feature type="compositionally biased region" description="Basic and acidic residues" evidence="2">
    <location>
        <begin position="631"/>
        <end position="642"/>
    </location>
</feature>
<dbReference type="SUPFAM" id="SSF57903">
    <property type="entry name" value="FYVE/PHD zinc finger"/>
    <property type="match status" value="1"/>
</dbReference>